<gene>
    <name evidence="1" type="ORF">P245_14545</name>
</gene>
<dbReference type="EMBL" id="AWTN01000094">
    <property type="protein sequence ID" value="KGG90977.1"/>
    <property type="molecule type" value="Genomic_DNA"/>
</dbReference>
<sequence>MTDTTKRITQLAHLSKAQHTALAAVVDALKGLPPEDAQEVLDHAIAHLAGDELAPMFARGIAGPLGKLTCDAKTKIDELTHDLWLQHCSQRGQDTAGVLRDCIYVLVHGKSYRQMVVEKINHDDKRIDALAKLIGPFGAPESMGGV</sequence>
<name>A0A0E3BFM9_9BURK</name>
<comment type="caution">
    <text evidence="1">The sequence shown here is derived from an EMBL/GenBank/DDBJ whole genome shotgun (WGS) entry which is preliminary data.</text>
</comment>
<dbReference type="Proteomes" id="UP000029567">
    <property type="component" value="Unassembled WGS sequence"/>
</dbReference>
<evidence type="ECO:0000313" key="2">
    <source>
        <dbReference type="Proteomes" id="UP000029567"/>
    </source>
</evidence>
<protein>
    <submittedName>
        <fullName evidence="1">Uncharacterized protein</fullName>
    </submittedName>
</protein>
<reference evidence="1 2" key="1">
    <citation type="submission" date="2013-09" db="EMBL/GenBank/DDBJ databases">
        <title>High correlation between genotypes and phenotypes of environmental bacteria Comamonas testosteroni strains.</title>
        <authorList>
            <person name="Liu L."/>
            <person name="Zhu W."/>
            <person name="Xia X."/>
            <person name="Xu B."/>
            <person name="Luo M."/>
            <person name="Wang G."/>
        </authorList>
    </citation>
    <scope>NUCLEOTIDE SEQUENCE [LARGE SCALE GENOMIC DNA]</scope>
    <source>
        <strain evidence="1 2">JL14</strain>
    </source>
</reference>
<proteinExistence type="predicted"/>
<accession>A0A0E3BFM9</accession>
<evidence type="ECO:0000313" key="1">
    <source>
        <dbReference type="EMBL" id="KGG90977.1"/>
    </source>
</evidence>
<dbReference type="RefSeq" id="WP_034379980.1">
    <property type="nucleotide sequence ID" value="NZ_AWTN01000094.1"/>
</dbReference>
<dbReference type="AlphaFoldDB" id="A0A0E3BFM9"/>
<organism evidence="1 2">
    <name type="scientific">Comamonas thiooxydans</name>
    <dbReference type="NCBI Taxonomy" id="363952"/>
    <lineage>
        <taxon>Bacteria</taxon>
        <taxon>Pseudomonadati</taxon>
        <taxon>Pseudomonadota</taxon>
        <taxon>Betaproteobacteria</taxon>
        <taxon>Burkholderiales</taxon>
        <taxon>Comamonadaceae</taxon>
        <taxon>Comamonas</taxon>
    </lineage>
</organism>